<keyword evidence="6" id="KW-1133">Transmembrane helix</keyword>
<dbReference type="Proteomes" id="UP000319801">
    <property type="component" value="Unassembled WGS sequence"/>
</dbReference>
<dbReference type="GO" id="GO:0007005">
    <property type="term" value="P:mitochondrion organization"/>
    <property type="evidence" value="ECO:0007669"/>
    <property type="project" value="UniProtKB-ARBA"/>
</dbReference>
<dbReference type="InterPro" id="IPR027417">
    <property type="entry name" value="P-loop_NTPase"/>
</dbReference>
<dbReference type="InterPro" id="IPR006073">
    <property type="entry name" value="GTP-bd"/>
</dbReference>
<dbReference type="GO" id="GO:0005525">
    <property type="term" value="F:GTP binding"/>
    <property type="evidence" value="ECO:0007669"/>
    <property type="project" value="UniProtKB-KW"/>
</dbReference>
<evidence type="ECO:0000313" key="9">
    <source>
        <dbReference type="Proteomes" id="UP000319801"/>
    </source>
</evidence>
<keyword evidence="9" id="KW-1185">Reference proteome</keyword>
<evidence type="ECO:0000313" key="8">
    <source>
        <dbReference type="EMBL" id="TSK28021.1"/>
    </source>
</evidence>
<dbReference type="AlphaFoldDB" id="A0A556TNB0"/>
<keyword evidence="2" id="KW-0547">Nucleotide-binding</keyword>
<feature type="transmembrane region" description="Helical" evidence="6">
    <location>
        <begin position="420"/>
        <end position="439"/>
    </location>
</feature>
<accession>A0A556TNB0</accession>
<dbReference type="Pfam" id="PF01926">
    <property type="entry name" value="MMR_HSR1"/>
    <property type="match status" value="1"/>
</dbReference>
<dbReference type="PANTHER" id="PTHR10465">
    <property type="entry name" value="TRANSMEMBRANE GTPASE FZO1"/>
    <property type="match status" value="1"/>
</dbReference>
<feature type="transmembrane region" description="Helical" evidence="6">
    <location>
        <begin position="364"/>
        <end position="385"/>
    </location>
</feature>
<evidence type="ECO:0000256" key="3">
    <source>
        <dbReference type="ARBA" id="ARBA00022801"/>
    </source>
</evidence>
<evidence type="ECO:0000256" key="5">
    <source>
        <dbReference type="ARBA" id="ARBA00023136"/>
    </source>
</evidence>
<dbReference type="Gene3D" id="3.40.50.300">
    <property type="entry name" value="P-loop containing nucleotide triphosphate hydrolases"/>
    <property type="match status" value="2"/>
</dbReference>
<keyword evidence="6" id="KW-0812">Transmembrane</keyword>
<keyword evidence="5 6" id="KW-0472">Membrane</keyword>
<proteinExistence type="predicted"/>
<protein>
    <submittedName>
        <fullName evidence="8">Protein yippee-like 3</fullName>
    </submittedName>
</protein>
<organism evidence="8 9">
    <name type="scientific">Bagarius yarrelli</name>
    <name type="common">Goonch</name>
    <name type="synonym">Bagrus yarrelli</name>
    <dbReference type="NCBI Taxonomy" id="175774"/>
    <lineage>
        <taxon>Eukaryota</taxon>
        <taxon>Metazoa</taxon>
        <taxon>Chordata</taxon>
        <taxon>Craniata</taxon>
        <taxon>Vertebrata</taxon>
        <taxon>Euteleostomi</taxon>
        <taxon>Actinopterygii</taxon>
        <taxon>Neopterygii</taxon>
        <taxon>Teleostei</taxon>
        <taxon>Ostariophysi</taxon>
        <taxon>Siluriformes</taxon>
        <taxon>Sisoridae</taxon>
        <taxon>Sisorinae</taxon>
        <taxon>Bagarius</taxon>
    </lineage>
</organism>
<feature type="domain" description="G" evidence="7">
    <location>
        <begin position="100"/>
        <end position="241"/>
    </location>
</feature>
<name>A0A556TNB0_BAGYA</name>
<dbReference type="PANTHER" id="PTHR10465:SF4">
    <property type="entry name" value="DYNAMIN N-TERMINAL DOMAIN-CONTAINING PROTEIN"/>
    <property type="match status" value="1"/>
</dbReference>
<evidence type="ECO:0000256" key="6">
    <source>
        <dbReference type="SAM" id="Phobius"/>
    </source>
</evidence>
<evidence type="ECO:0000256" key="4">
    <source>
        <dbReference type="ARBA" id="ARBA00023134"/>
    </source>
</evidence>
<evidence type="ECO:0000256" key="2">
    <source>
        <dbReference type="ARBA" id="ARBA00022741"/>
    </source>
</evidence>
<dbReference type="GO" id="GO:0016020">
    <property type="term" value="C:membrane"/>
    <property type="evidence" value="ECO:0007669"/>
    <property type="project" value="UniProtKB-SubCell"/>
</dbReference>
<reference evidence="8 9" key="1">
    <citation type="journal article" date="2019" name="Genome Biol. Evol.">
        <title>Whole-Genome Sequencing of the Giant Devil Catfish, Bagarius yarrelli.</title>
        <authorList>
            <person name="Jiang W."/>
            <person name="Lv Y."/>
            <person name="Cheng L."/>
            <person name="Yang K."/>
            <person name="Chao B."/>
            <person name="Wang X."/>
            <person name="Li Y."/>
            <person name="Pan X."/>
            <person name="You X."/>
            <person name="Zhang Y."/>
            <person name="Yang J."/>
            <person name="Li J."/>
            <person name="Zhang X."/>
            <person name="Liu S."/>
            <person name="Sun C."/>
            <person name="Yang J."/>
            <person name="Shi Q."/>
        </authorList>
    </citation>
    <scope>NUCLEOTIDE SEQUENCE [LARGE SCALE GENOMIC DNA]</scope>
    <source>
        <strain evidence="8">JWS20170419001</strain>
        <tissue evidence="8">Muscle</tissue>
    </source>
</reference>
<dbReference type="InterPro" id="IPR027094">
    <property type="entry name" value="Mitofusin_fam"/>
</dbReference>
<evidence type="ECO:0000256" key="1">
    <source>
        <dbReference type="ARBA" id="ARBA00004370"/>
    </source>
</evidence>
<sequence length="694" mass="77939">MVKGTKAKTFQAYLDSCHRRYSCAHCRAHLANHDELISKKMSGKMKSRNAANADSVSGSVSCDERILKDCHQIYTDTNSGLITIAESVGVTLLPPRKKITVMLMGNHSAGKSSFINWYIEEHIQRTGVAIETQGFTFVTSGRKRESLTGNATLHLYPHFKPLQEFKGVSEYVGTEICTSRQKRFSLVTFVDTPGLVDGDMKYPFDVDQAILWLGDVCDLILVFFDPMGQALCKRTLNIVEQLNERQGDRLRFYLSKADEAGGESDRQRVMMQIVQELCKRPGLNKCGFDMPTIYIPNPNKPSRCINQIEEVCRAIEKTINQTVQNTLNTLEKDCELICEAVTDTLNNDRQCSVENRRARCKSCFLSLLGFSVPLLLLFALVLGSLSRDVLELVLGAQGTETLSLYLAPVLKASESLSVETQLYVCGGLVLLSFILLIIARFSSRSTAPATLVSCEERFLNDCHQIYTDPDRGLMTIAQSVGEMLLPPKKKITSKETFRLYPHFRPIQKVKGVSKYVGTEICTSQQKSFSLVTFVDTPGLADGDKKYPFDVDQAILQLGDVCDLILVFFDPMGQALCKHTLDIVEQLNERQGDRLCFYLSKADETGRESDRQRVMMQIKQELCKRPGLGCRGEFEMPTIFIPNPNKPSQYANQIEEVCQTIEKTIKQTVQNTQNQLNKDCSLICKAIADTLNNDW</sequence>
<dbReference type="EMBL" id="VCAZ01000008">
    <property type="protein sequence ID" value="TSK28021.1"/>
    <property type="molecule type" value="Genomic_DNA"/>
</dbReference>
<keyword evidence="3" id="KW-0378">Hydrolase</keyword>
<comment type="subcellular location">
    <subcellularLocation>
        <location evidence="1">Membrane</location>
    </subcellularLocation>
</comment>
<keyword evidence="4" id="KW-0342">GTP-binding</keyword>
<comment type="caution">
    <text evidence="8">The sequence shown here is derived from an EMBL/GenBank/DDBJ whole genome shotgun (WGS) entry which is preliminary data.</text>
</comment>
<gene>
    <name evidence="8" type="ORF">Baya_2208</name>
</gene>
<dbReference type="GO" id="GO:0003924">
    <property type="term" value="F:GTPase activity"/>
    <property type="evidence" value="ECO:0007669"/>
    <property type="project" value="InterPro"/>
</dbReference>
<dbReference type="OrthoDB" id="1716625at2759"/>
<evidence type="ECO:0000259" key="7">
    <source>
        <dbReference type="Pfam" id="PF01926"/>
    </source>
</evidence>
<dbReference type="SUPFAM" id="SSF52540">
    <property type="entry name" value="P-loop containing nucleoside triphosphate hydrolases"/>
    <property type="match status" value="2"/>
</dbReference>